<evidence type="ECO:0000259" key="1">
    <source>
        <dbReference type="Pfam" id="PF19802"/>
    </source>
</evidence>
<proteinExistence type="predicted"/>
<evidence type="ECO:0000313" key="2">
    <source>
        <dbReference type="EMBL" id="BBX51189.1"/>
    </source>
</evidence>
<dbReference type="KEGG" id="mpof:MPOR_22150"/>
<evidence type="ECO:0000313" key="3">
    <source>
        <dbReference type="Proteomes" id="UP000466785"/>
    </source>
</evidence>
<protein>
    <recommendedName>
        <fullName evidence="1">DUF6285 domain-containing protein</fullName>
    </recommendedName>
</protein>
<keyword evidence="3" id="KW-1185">Reference proteome</keyword>
<organism evidence="2 3">
    <name type="scientific">Mycolicibacterium poriferae</name>
    <dbReference type="NCBI Taxonomy" id="39694"/>
    <lineage>
        <taxon>Bacteria</taxon>
        <taxon>Bacillati</taxon>
        <taxon>Actinomycetota</taxon>
        <taxon>Actinomycetes</taxon>
        <taxon>Mycobacteriales</taxon>
        <taxon>Mycobacteriaceae</taxon>
        <taxon>Mycolicibacterium</taxon>
    </lineage>
</organism>
<dbReference type="AlphaFoldDB" id="A0A6N4V9T7"/>
<dbReference type="RefSeq" id="WP_152516348.1">
    <property type="nucleotide sequence ID" value="NZ_AP022570.1"/>
</dbReference>
<sequence>MSASLSGRPTAAELVSAVADFLDAEVRDACSGSVGFHVRVAVNVLRTVQRELSDENAAPVRDALAELGFTDEAALAEAIRAGQMDERGDDVVAVLQLLVRHRLSVDHPGYAEAD</sequence>
<name>A0A6N4V9T7_9MYCO</name>
<dbReference type="Proteomes" id="UP000466785">
    <property type="component" value="Chromosome"/>
</dbReference>
<accession>A0A6N4V9T7</accession>
<dbReference type="InterPro" id="IPR046252">
    <property type="entry name" value="DUF6285"/>
</dbReference>
<reference evidence="2 3" key="1">
    <citation type="journal article" date="2019" name="Emerg. Microbes Infect.">
        <title>Comprehensive subspecies identification of 175 nontuberculous mycobacteria species based on 7547 genomic profiles.</title>
        <authorList>
            <person name="Matsumoto Y."/>
            <person name="Kinjo T."/>
            <person name="Motooka D."/>
            <person name="Nabeya D."/>
            <person name="Jung N."/>
            <person name="Uechi K."/>
            <person name="Horii T."/>
            <person name="Iida T."/>
            <person name="Fujita J."/>
            <person name="Nakamura S."/>
        </authorList>
    </citation>
    <scope>NUCLEOTIDE SEQUENCE [LARGE SCALE GENOMIC DNA]</scope>
    <source>
        <strain evidence="2 3">JCM 12603</strain>
    </source>
</reference>
<dbReference type="EMBL" id="AP022570">
    <property type="protein sequence ID" value="BBX51189.1"/>
    <property type="molecule type" value="Genomic_DNA"/>
</dbReference>
<feature type="domain" description="DUF6285" evidence="1">
    <location>
        <begin position="29"/>
        <end position="110"/>
    </location>
</feature>
<dbReference type="Pfam" id="PF19802">
    <property type="entry name" value="DUF6285"/>
    <property type="match status" value="1"/>
</dbReference>
<gene>
    <name evidence="2" type="ORF">MPOR_22150</name>
</gene>